<comment type="caution">
    <text evidence="11">The sequence shown here is derived from an EMBL/GenBank/DDBJ whole genome shotgun (WGS) entry which is preliminary data.</text>
</comment>
<feature type="domain" description="Sodium/calcium exchanger membrane region" evidence="10">
    <location>
        <begin position="108"/>
        <end position="275"/>
    </location>
</feature>
<feature type="compositionally biased region" description="Basic and acidic residues" evidence="8">
    <location>
        <begin position="1"/>
        <end position="11"/>
    </location>
</feature>
<gene>
    <name evidence="11" type="ORF">PHLCEN_2v4366</name>
</gene>
<comment type="similarity">
    <text evidence="2">Belongs to the Ca(2+):cation antiporter (CaCA) (TC 2.A.19) family.</text>
</comment>
<evidence type="ECO:0000256" key="4">
    <source>
        <dbReference type="ARBA" id="ARBA00022692"/>
    </source>
</evidence>
<evidence type="ECO:0000256" key="6">
    <source>
        <dbReference type="ARBA" id="ARBA00023065"/>
    </source>
</evidence>
<dbReference type="GO" id="GO:0012505">
    <property type="term" value="C:endomembrane system"/>
    <property type="evidence" value="ECO:0007669"/>
    <property type="project" value="UniProtKB-SubCell"/>
</dbReference>
<dbReference type="InterPro" id="IPR004837">
    <property type="entry name" value="NaCa_Exmemb"/>
</dbReference>
<keyword evidence="12" id="KW-1185">Reference proteome</keyword>
<keyword evidence="7 9" id="KW-0472">Membrane</keyword>
<evidence type="ECO:0000256" key="9">
    <source>
        <dbReference type="SAM" id="Phobius"/>
    </source>
</evidence>
<protein>
    <recommendedName>
        <fullName evidence="10">Sodium/calcium exchanger membrane region domain-containing protein</fullName>
    </recommendedName>
</protein>
<evidence type="ECO:0000256" key="7">
    <source>
        <dbReference type="ARBA" id="ARBA00023136"/>
    </source>
</evidence>
<evidence type="ECO:0000259" key="10">
    <source>
        <dbReference type="Pfam" id="PF01699"/>
    </source>
</evidence>
<evidence type="ECO:0000256" key="5">
    <source>
        <dbReference type="ARBA" id="ARBA00022989"/>
    </source>
</evidence>
<keyword evidence="4 9" id="KW-0812">Transmembrane</keyword>
<proteinExistence type="inferred from homology"/>
<dbReference type="InterPro" id="IPR004713">
    <property type="entry name" value="CaH_exchang"/>
</dbReference>
<feature type="transmembrane region" description="Helical" evidence="9">
    <location>
        <begin position="313"/>
        <end position="337"/>
    </location>
</feature>
<accession>A0A2R6PV84</accession>
<sequence length="519" mass="57383">MEQEQKDHSAHALESAELGNGHNGHAAEDGMSRQVSEPTQESFLDAYLSSGRQFWIRFTGQDRENVPTWLKSFYNAAVSSWLNILFVFIPLAWACHFENTDGKWPHQVTFALCFVSIIPLEKMFDWGGEQMALYLGKDLGDLAIVTLNNAVEAALAIILLRKCELRLLQSTIVGVVILHLLLIPGTAFLAGGAQIWEQNLHPHPTQLNHSLLAIGVLTILLPTALFAALDRGAQSISSTGQMHYSGNLLTDETRDQLLRMSRGLAIILLIVYVASRIFLHDPPGEGNALKVAPNAPLELKKEEEHLRHVKPDVNPWACIVILAITVAIMATTAEFLIESIENVRESGGIQEEWFGLILLPIVSFSADGVVAIVFFARSVWHHIIGHKTMVPSELAKARAIDLSIQFTLFWMPFLVLLGWWIDKPMHLMFDYFELALLLGSSFLVNYVTADSKTNWVEGLILVAFYLMIAICAWFYVGQPELEIMLTCPATVAAALLGEEGGGEGGTAPELAARLVRSVL</sequence>
<evidence type="ECO:0000256" key="8">
    <source>
        <dbReference type="SAM" id="MobiDB-lite"/>
    </source>
</evidence>
<evidence type="ECO:0000256" key="3">
    <source>
        <dbReference type="ARBA" id="ARBA00022448"/>
    </source>
</evidence>
<dbReference type="Proteomes" id="UP000186601">
    <property type="component" value="Unassembled WGS sequence"/>
</dbReference>
<dbReference type="AlphaFoldDB" id="A0A2R6PV84"/>
<feature type="domain" description="Sodium/calcium exchanger membrane region" evidence="10">
    <location>
        <begin position="319"/>
        <end position="472"/>
    </location>
</feature>
<dbReference type="GO" id="GO:0006874">
    <property type="term" value="P:intracellular calcium ion homeostasis"/>
    <property type="evidence" value="ECO:0007669"/>
    <property type="project" value="TreeGrafter"/>
</dbReference>
<dbReference type="PANTHER" id="PTHR31503:SF20">
    <property type="entry name" value="CA(2+)_H(+) EXCHANGER, PUTATIVE (EUROFUNG)-RELATED"/>
    <property type="match status" value="1"/>
</dbReference>
<evidence type="ECO:0000313" key="12">
    <source>
        <dbReference type="Proteomes" id="UP000186601"/>
    </source>
</evidence>
<dbReference type="GO" id="GO:0015369">
    <property type="term" value="F:calcium:proton antiporter activity"/>
    <property type="evidence" value="ECO:0007669"/>
    <property type="project" value="TreeGrafter"/>
</dbReference>
<feature type="transmembrane region" description="Helical" evidence="9">
    <location>
        <begin position="172"/>
        <end position="191"/>
    </location>
</feature>
<reference evidence="11 12" key="1">
    <citation type="submission" date="2018-02" db="EMBL/GenBank/DDBJ databases">
        <title>Genome sequence of the basidiomycete white-rot fungus Phlebia centrifuga.</title>
        <authorList>
            <person name="Granchi Z."/>
            <person name="Peng M."/>
            <person name="de Vries R.P."/>
            <person name="Hilden K."/>
            <person name="Makela M.R."/>
            <person name="Grigoriev I."/>
            <person name="Riley R."/>
        </authorList>
    </citation>
    <scope>NUCLEOTIDE SEQUENCE [LARGE SCALE GENOMIC DNA]</scope>
    <source>
        <strain evidence="11 12">FBCC195</strain>
    </source>
</reference>
<keyword evidence="5 9" id="KW-1133">Transmembrane helix</keyword>
<feature type="transmembrane region" description="Helical" evidence="9">
    <location>
        <begin position="73"/>
        <end position="94"/>
    </location>
</feature>
<dbReference type="Gene3D" id="1.20.1420.30">
    <property type="entry name" value="NCX, central ion-binding region"/>
    <property type="match status" value="1"/>
</dbReference>
<feature type="transmembrane region" description="Helical" evidence="9">
    <location>
        <begin position="431"/>
        <end position="449"/>
    </location>
</feature>
<feature type="transmembrane region" description="Helical" evidence="9">
    <location>
        <begin position="211"/>
        <end position="229"/>
    </location>
</feature>
<dbReference type="EMBL" id="MLYV02000445">
    <property type="protein sequence ID" value="PSR97085.1"/>
    <property type="molecule type" value="Genomic_DNA"/>
</dbReference>
<feature type="transmembrane region" description="Helical" evidence="9">
    <location>
        <begin position="357"/>
        <end position="380"/>
    </location>
</feature>
<feature type="region of interest" description="Disordered" evidence="8">
    <location>
        <begin position="1"/>
        <end position="34"/>
    </location>
</feature>
<keyword evidence="6" id="KW-0406">Ion transport</keyword>
<feature type="transmembrane region" description="Helical" evidence="9">
    <location>
        <begin position="455"/>
        <end position="476"/>
    </location>
</feature>
<dbReference type="Pfam" id="PF01699">
    <property type="entry name" value="Na_Ca_ex"/>
    <property type="match status" value="2"/>
</dbReference>
<evidence type="ECO:0000256" key="1">
    <source>
        <dbReference type="ARBA" id="ARBA00004127"/>
    </source>
</evidence>
<organism evidence="11 12">
    <name type="scientific">Hermanssonia centrifuga</name>
    <dbReference type="NCBI Taxonomy" id="98765"/>
    <lineage>
        <taxon>Eukaryota</taxon>
        <taxon>Fungi</taxon>
        <taxon>Dikarya</taxon>
        <taxon>Basidiomycota</taxon>
        <taxon>Agaricomycotina</taxon>
        <taxon>Agaricomycetes</taxon>
        <taxon>Polyporales</taxon>
        <taxon>Meruliaceae</taxon>
        <taxon>Hermanssonia</taxon>
    </lineage>
</organism>
<evidence type="ECO:0000256" key="2">
    <source>
        <dbReference type="ARBA" id="ARBA00008170"/>
    </source>
</evidence>
<feature type="transmembrane region" description="Helical" evidence="9">
    <location>
        <begin position="142"/>
        <end position="160"/>
    </location>
</feature>
<feature type="transmembrane region" description="Helical" evidence="9">
    <location>
        <begin position="400"/>
        <end position="419"/>
    </location>
</feature>
<dbReference type="GO" id="GO:0000329">
    <property type="term" value="C:fungal-type vacuole membrane"/>
    <property type="evidence" value="ECO:0007669"/>
    <property type="project" value="TreeGrafter"/>
</dbReference>
<evidence type="ECO:0000313" key="11">
    <source>
        <dbReference type="EMBL" id="PSR97085.1"/>
    </source>
</evidence>
<dbReference type="InterPro" id="IPR044880">
    <property type="entry name" value="NCX_ion-bd_dom_sf"/>
</dbReference>
<dbReference type="STRING" id="98765.A0A2R6PV84"/>
<dbReference type="OrthoDB" id="1699231at2759"/>
<dbReference type="PANTHER" id="PTHR31503">
    <property type="entry name" value="VACUOLAR CALCIUM ION TRANSPORTER"/>
    <property type="match status" value="1"/>
</dbReference>
<comment type="subcellular location">
    <subcellularLocation>
        <location evidence="1">Endomembrane system</location>
        <topology evidence="1">Multi-pass membrane protein</topology>
    </subcellularLocation>
</comment>
<name>A0A2R6PV84_9APHY</name>
<keyword evidence="3" id="KW-0813">Transport</keyword>